<dbReference type="InterPro" id="IPR036291">
    <property type="entry name" value="NAD(P)-bd_dom_sf"/>
</dbReference>
<reference evidence="2 3" key="1">
    <citation type="submission" date="2018-12" db="EMBL/GenBank/DDBJ databases">
        <title>The Draft Genome Sequence of the Soil Bacterium Pedobacter tournemirensis R1.</title>
        <authorList>
            <person name="He J."/>
        </authorList>
    </citation>
    <scope>NUCLEOTIDE SEQUENCE [LARGE SCALE GENOMIC DNA]</scope>
    <source>
        <strain evidence="2 3">R1</strain>
    </source>
</reference>
<evidence type="ECO:0000259" key="1">
    <source>
        <dbReference type="Pfam" id="PF01370"/>
    </source>
</evidence>
<accession>A0A4Q0M8K9</accession>
<comment type="caution">
    <text evidence="2">The sequence shown here is derived from an EMBL/GenBank/DDBJ whole genome shotgun (WGS) entry which is preliminary data.</text>
</comment>
<name>A0A4Q0M8K9_9SPHI</name>
<dbReference type="PANTHER" id="PTHR43245">
    <property type="entry name" value="BIFUNCTIONAL POLYMYXIN RESISTANCE PROTEIN ARNA"/>
    <property type="match status" value="1"/>
</dbReference>
<dbReference type="CDD" id="cd08946">
    <property type="entry name" value="SDR_e"/>
    <property type="match status" value="1"/>
</dbReference>
<dbReference type="PANTHER" id="PTHR43245:SF13">
    <property type="entry name" value="UDP-D-APIOSE_UDP-D-XYLOSE SYNTHASE 2"/>
    <property type="match status" value="1"/>
</dbReference>
<dbReference type="InterPro" id="IPR001509">
    <property type="entry name" value="Epimerase_deHydtase"/>
</dbReference>
<sequence length="354" mass="40023">MLKILITGGSGFVGTNLIESLIQDNVQILNIDITQPVVESHVSYWRQADILDRKSLEDVITQFNPEIIVHLAAVTDLDGKTLSYYRTNFEGTKNIIDIAAKLRSLRKVIYTSSMYVCQPGFIPSDYDTYKPHTLYGESKVKGEQLVKAIANPNYNWIIVRPTSIWGPWFKIPYIDFFDVVYKGKYVNFGKTCTKTYGYIGNTVFQLRQLISAEGIHERTFYLGDHPAIPISDWANEISVEMGKGNIKSVPFALIRGAAIAGDILGSLKIKFPMTSFRLTNMTTNNVLPLDDIYQVAGELPFTRLEGVHNTLKWLKYYRGYNIKMKDVPDLPSDDVLFVNGYSDKTTTTVRATVQ</sequence>
<gene>
    <name evidence="2" type="ORF">EKH83_12190</name>
</gene>
<proteinExistence type="predicted"/>
<dbReference type="Proteomes" id="UP000290848">
    <property type="component" value="Unassembled WGS sequence"/>
</dbReference>
<protein>
    <submittedName>
        <fullName evidence="2">NAD(P)-dependent oxidoreductase</fullName>
    </submittedName>
</protein>
<dbReference type="InterPro" id="IPR050177">
    <property type="entry name" value="Lipid_A_modif_metabolic_enz"/>
</dbReference>
<organism evidence="2 3">
    <name type="scientific">Arcticibacter tournemirensis</name>
    <dbReference type="NCBI Taxonomy" id="699437"/>
    <lineage>
        <taxon>Bacteria</taxon>
        <taxon>Pseudomonadati</taxon>
        <taxon>Bacteroidota</taxon>
        <taxon>Sphingobacteriia</taxon>
        <taxon>Sphingobacteriales</taxon>
        <taxon>Sphingobacteriaceae</taxon>
        <taxon>Arcticibacter</taxon>
    </lineage>
</organism>
<dbReference type="Pfam" id="PF01370">
    <property type="entry name" value="Epimerase"/>
    <property type="match status" value="1"/>
</dbReference>
<dbReference type="EMBL" id="RXOC01000007">
    <property type="protein sequence ID" value="RXF69434.1"/>
    <property type="molecule type" value="Genomic_DNA"/>
</dbReference>
<feature type="domain" description="NAD-dependent epimerase/dehydratase" evidence="1">
    <location>
        <begin position="4"/>
        <end position="168"/>
    </location>
</feature>
<evidence type="ECO:0000313" key="3">
    <source>
        <dbReference type="Proteomes" id="UP000290848"/>
    </source>
</evidence>
<evidence type="ECO:0000313" key="2">
    <source>
        <dbReference type="EMBL" id="RXF69434.1"/>
    </source>
</evidence>
<dbReference type="SUPFAM" id="SSF51735">
    <property type="entry name" value="NAD(P)-binding Rossmann-fold domains"/>
    <property type="match status" value="1"/>
</dbReference>
<dbReference type="RefSeq" id="WP_128769706.1">
    <property type="nucleotide sequence ID" value="NZ_RXOC01000007.1"/>
</dbReference>
<dbReference type="Gene3D" id="3.40.50.720">
    <property type="entry name" value="NAD(P)-binding Rossmann-like Domain"/>
    <property type="match status" value="1"/>
</dbReference>
<dbReference type="AlphaFoldDB" id="A0A4Q0M8K9"/>